<proteinExistence type="predicted"/>
<dbReference type="AlphaFoldDB" id="A0A7W7PF19"/>
<dbReference type="Proteomes" id="UP000556436">
    <property type="component" value="Unassembled WGS sequence"/>
</dbReference>
<feature type="signal peptide" evidence="2">
    <location>
        <begin position="1"/>
        <end position="28"/>
    </location>
</feature>
<sequence>MKQGTFKTLGVAAVGAAFAVTAAGTASAAANPGTLESVSTTAQGTAQGLPVEQVASMAPAGGPVVSAANRAVASGVVTQAAKALDTSLAPHLLPTDTKGNGGLLGGLQPGALTNNLPTKGLPVGGLGG</sequence>
<comment type="caution">
    <text evidence="3">The sequence shown here is derived from an EMBL/GenBank/DDBJ whole genome shotgun (WGS) entry which is preliminary data.</text>
</comment>
<dbReference type="RefSeq" id="WP_184733258.1">
    <property type="nucleotide sequence ID" value="NZ_BMRW01000003.1"/>
</dbReference>
<keyword evidence="4" id="KW-1185">Reference proteome</keyword>
<evidence type="ECO:0000256" key="1">
    <source>
        <dbReference type="SAM" id="MobiDB-lite"/>
    </source>
</evidence>
<reference evidence="3 4" key="1">
    <citation type="submission" date="2020-08" db="EMBL/GenBank/DDBJ databases">
        <title>Genomic Encyclopedia of Type Strains, Phase III (KMG-III): the genomes of soil and plant-associated and newly described type strains.</title>
        <authorList>
            <person name="Whitman W."/>
        </authorList>
    </citation>
    <scope>NUCLEOTIDE SEQUENCE [LARGE SCALE GENOMIC DNA]</scope>
    <source>
        <strain evidence="3 4">CECT 3265</strain>
    </source>
</reference>
<evidence type="ECO:0000256" key="2">
    <source>
        <dbReference type="SAM" id="SignalP"/>
    </source>
</evidence>
<protein>
    <recommendedName>
        <fullName evidence="5">ATP-binding protein</fullName>
    </recommendedName>
</protein>
<evidence type="ECO:0000313" key="3">
    <source>
        <dbReference type="EMBL" id="MBB4886190.1"/>
    </source>
</evidence>
<feature type="chain" id="PRO_5031497049" description="ATP-binding protein" evidence="2">
    <location>
        <begin position="29"/>
        <end position="128"/>
    </location>
</feature>
<dbReference type="EMBL" id="JACHJG010000003">
    <property type="protein sequence ID" value="MBB4886190.1"/>
    <property type="molecule type" value="Genomic_DNA"/>
</dbReference>
<evidence type="ECO:0008006" key="5">
    <source>
        <dbReference type="Google" id="ProtNLM"/>
    </source>
</evidence>
<gene>
    <name evidence="3" type="ORF">FHS38_002219</name>
</gene>
<keyword evidence="2" id="KW-0732">Signal</keyword>
<name>A0A7W7PF19_STRNE</name>
<organism evidence="3 4">
    <name type="scientific">Streptomyces netropsis</name>
    <name type="common">Streptoverticillium netropsis</name>
    <dbReference type="NCBI Taxonomy" id="55404"/>
    <lineage>
        <taxon>Bacteria</taxon>
        <taxon>Bacillati</taxon>
        <taxon>Actinomycetota</taxon>
        <taxon>Actinomycetes</taxon>
        <taxon>Kitasatosporales</taxon>
        <taxon>Streptomycetaceae</taxon>
        <taxon>Streptomyces</taxon>
    </lineage>
</organism>
<evidence type="ECO:0000313" key="4">
    <source>
        <dbReference type="Proteomes" id="UP000556436"/>
    </source>
</evidence>
<feature type="region of interest" description="Disordered" evidence="1">
    <location>
        <begin position="108"/>
        <end position="128"/>
    </location>
</feature>
<accession>A0A7W7PF19</accession>